<sequence>MCGGGGDLQESEGVYRVYSSTTRACIPEVVTRSANQAPPGLDQSRLASSPRVRSKEEGLFNSTLPFDPN</sequence>
<name>A0A068WA75_ECHGR</name>
<organism evidence="2">
    <name type="scientific">Echinococcus granulosus</name>
    <name type="common">Hydatid tapeworm</name>
    <dbReference type="NCBI Taxonomy" id="6210"/>
    <lineage>
        <taxon>Eukaryota</taxon>
        <taxon>Metazoa</taxon>
        <taxon>Spiralia</taxon>
        <taxon>Lophotrochozoa</taxon>
        <taxon>Platyhelminthes</taxon>
        <taxon>Cestoda</taxon>
        <taxon>Eucestoda</taxon>
        <taxon>Cyclophyllidea</taxon>
        <taxon>Taeniidae</taxon>
        <taxon>Echinococcus</taxon>
        <taxon>Echinococcus granulosus group</taxon>
    </lineage>
</organism>
<accession>A0A068WA75</accession>
<dbReference type="Proteomes" id="UP000492820">
    <property type="component" value="Unassembled WGS sequence"/>
</dbReference>
<dbReference type="EMBL" id="LK028576">
    <property type="protein sequence ID" value="CDS15248.1"/>
    <property type="molecule type" value="Genomic_DNA"/>
</dbReference>
<reference evidence="4" key="3">
    <citation type="submission" date="2020-10" db="UniProtKB">
        <authorList>
            <consortium name="WormBaseParasite"/>
        </authorList>
    </citation>
    <scope>IDENTIFICATION</scope>
</reference>
<protein>
    <submittedName>
        <fullName evidence="2 4">Uncharacterized protein</fullName>
    </submittedName>
</protein>
<reference evidence="2" key="2">
    <citation type="submission" date="2014-06" db="EMBL/GenBank/DDBJ databases">
        <authorList>
            <person name="Aslett M."/>
        </authorList>
    </citation>
    <scope>NUCLEOTIDE SEQUENCE</scope>
</reference>
<evidence type="ECO:0000313" key="2">
    <source>
        <dbReference type="EMBL" id="CDS15248.1"/>
    </source>
</evidence>
<dbReference type="AlphaFoldDB" id="A0A068WA75"/>
<proteinExistence type="predicted"/>
<evidence type="ECO:0000313" key="4">
    <source>
        <dbReference type="WBParaSite" id="EgrG_002015300"/>
    </source>
</evidence>
<dbReference type="WBParaSite" id="EgrG_002015300">
    <property type="protein sequence ID" value="EgrG_002015300"/>
    <property type="gene ID" value="EgrG_002015300"/>
</dbReference>
<feature type="region of interest" description="Disordered" evidence="1">
    <location>
        <begin position="34"/>
        <end position="69"/>
    </location>
</feature>
<gene>
    <name evidence="2" type="ORF">EgrG_002015300</name>
</gene>
<reference evidence="2 3" key="1">
    <citation type="journal article" date="2013" name="Nature">
        <title>The genomes of four tapeworm species reveal adaptations to parasitism.</title>
        <authorList>
            <person name="Tsai I.J."/>
            <person name="Zarowiecki M."/>
            <person name="Holroyd N."/>
            <person name="Garciarrubio A."/>
            <person name="Sanchez-Flores A."/>
            <person name="Brooks K.L."/>
            <person name="Tracey A."/>
            <person name="Bobes R.J."/>
            <person name="Fragoso G."/>
            <person name="Sciutto E."/>
            <person name="Aslett M."/>
            <person name="Beasley H."/>
            <person name="Bennett H.M."/>
            <person name="Cai J."/>
            <person name="Camicia F."/>
            <person name="Clark R."/>
            <person name="Cucher M."/>
            <person name="De Silva N."/>
            <person name="Day T.A."/>
            <person name="Deplazes P."/>
            <person name="Estrada K."/>
            <person name="Fernandez C."/>
            <person name="Holland P.W."/>
            <person name="Hou J."/>
            <person name="Hu S."/>
            <person name="Huckvale T."/>
            <person name="Hung S.S."/>
            <person name="Kamenetzky L."/>
            <person name="Keane J.A."/>
            <person name="Kiss F."/>
            <person name="Koziol U."/>
            <person name="Lambert O."/>
            <person name="Liu K."/>
            <person name="Luo X."/>
            <person name="Luo Y."/>
            <person name="Macchiaroli N."/>
            <person name="Nichol S."/>
            <person name="Paps J."/>
            <person name="Parkinson J."/>
            <person name="Pouchkina-Stantcheva N."/>
            <person name="Riddiford N."/>
            <person name="Rosenzvit M."/>
            <person name="Salinas G."/>
            <person name="Wasmuth J.D."/>
            <person name="Zamanian M."/>
            <person name="Zheng Y."/>
            <person name="Cai X."/>
            <person name="Soberon X."/>
            <person name="Olson P.D."/>
            <person name="Laclette J.P."/>
            <person name="Brehm K."/>
            <person name="Berriman M."/>
            <person name="Garciarrubio A."/>
            <person name="Bobes R.J."/>
            <person name="Fragoso G."/>
            <person name="Sanchez-Flores A."/>
            <person name="Estrada K."/>
            <person name="Cevallos M.A."/>
            <person name="Morett E."/>
            <person name="Gonzalez V."/>
            <person name="Portillo T."/>
            <person name="Ochoa-Leyva A."/>
            <person name="Jose M.V."/>
            <person name="Sciutto E."/>
            <person name="Landa A."/>
            <person name="Jimenez L."/>
            <person name="Valdes V."/>
            <person name="Carrero J.C."/>
            <person name="Larralde C."/>
            <person name="Morales-Montor J."/>
            <person name="Limon-Lason J."/>
            <person name="Soberon X."/>
            <person name="Laclette J.P."/>
        </authorList>
    </citation>
    <scope>NUCLEOTIDE SEQUENCE [LARGE SCALE GENOMIC DNA]</scope>
</reference>
<evidence type="ECO:0000256" key="1">
    <source>
        <dbReference type="SAM" id="MobiDB-lite"/>
    </source>
</evidence>
<evidence type="ECO:0000313" key="3">
    <source>
        <dbReference type="Proteomes" id="UP000492820"/>
    </source>
</evidence>
<feature type="compositionally biased region" description="Polar residues" evidence="1">
    <location>
        <begin position="60"/>
        <end position="69"/>
    </location>
</feature>